<evidence type="ECO:0000313" key="7">
    <source>
        <dbReference type="Proteomes" id="UP000670776"/>
    </source>
</evidence>
<keyword evidence="4" id="KW-0472">Membrane</keyword>
<feature type="transmembrane region" description="Helical" evidence="4">
    <location>
        <begin position="98"/>
        <end position="116"/>
    </location>
</feature>
<dbReference type="SMART" id="SM00342">
    <property type="entry name" value="HTH_ARAC"/>
    <property type="match status" value="1"/>
</dbReference>
<proteinExistence type="predicted"/>
<evidence type="ECO:0000256" key="2">
    <source>
        <dbReference type="ARBA" id="ARBA00023125"/>
    </source>
</evidence>
<feature type="transmembrane region" description="Helical" evidence="4">
    <location>
        <begin position="30"/>
        <end position="48"/>
    </location>
</feature>
<dbReference type="PANTHER" id="PTHR43280">
    <property type="entry name" value="ARAC-FAMILY TRANSCRIPTIONAL REGULATOR"/>
    <property type="match status" value="1"/>
</dbReference>
<protein>
    <submittedName>
        <fullName evidence="6">Helix-turn-helix transcriptional regulator</fullName>
    </submittedName>
</protein>
<reference evidence="6 7" key="1">
    <citation type="submission" date="2021-04" db="EMBL/GenBank/DDBJ databases">
        <title>Mariniflexile gromovii gen. nov., sp. nov., a gliding bacterium isolated from the sea urchin Strongylocentrotus intermedius.</title>
        <authorList>
            <person name="Ko S."/>
            <person name="Le V."/>
            <person name="Ahn C.-Y."/>
            <person name="Oh H.-M."/>
        </authorList>
    </citation>
    <scope>NUCLEOTIDE SEQUENCE [LARGE SCALE GENOMIC DNA]</scope>
    <source>
        <strain evidence="6 7">KCTC 12570</strain>
    </source>
</reference>
<evidence type="ECO:0000259" key="5">
    <source>
        <dbReference type="PROSITE" id="PS01124"/>
    </source>
</evidence>
<evidence type="ECO:0000313" key="6">
    <source>
        <dbReference type="EMBL" id="MBP0903221.1"/>
    </source>
</evidence>
<dbReference type="InterPro" id="IPR018062">
    <property type="entry name" value="HTH_AraC-typ_CS"/>
</dbReference>
<keyword evidence="1" id="KW-0805">Transcription regulation</keyword>
<keyword evidence="3" id="KW-0804">Transcription</keyword>
<feature type="transmembrane region" description="Helical" evidence="4">
    <location>
        <begin position="211"/>
        <end position="230"/>
    </location>
</feature>
<dbReference type="Pfam" id="PF12833">
    <property type="entry name" value="HTH_18"/>
    <property type="match status" value="1"/>
</dbReference>
<dbReference type="PROSITE" id="PS01124">
    <property type="entry name" value="HTH_ARAC_FAMILY_2"/>
    <property type="match status" value="1"/>
</dbReference>
<sequence>MLESFLFLFTGIVGIVTIAIMITSYKSNPFYNFFLLVIISIISIRFLIHGSFKLGLQDYFSPDQGIYSVFYLTVVPCFYLYYKNLVLEENNTYNIRDLKHFIFIGFLYFININSFIKERLLFQFRDIINFILIGFFILFYLTLIFKLLRKNIWLKKDLLINNKQFSLVKNWTIWLFTQNLLAVITLLVSIFSEMHSRSNPSGKSMAVLLLLYWLFIYFKILTAPEILYGLPILNKKTLKFSLPTEENEQNHLLKNDNWILEISNQKSDQDLKLQEKIMSNIVSYIHEVDKLSIEQHIFRNPKASPTDIANKLGVPTSHIVYLFKYHSNIPFSEYRMHSRIKDSIHLIEQGYLRTNTLESLAYKTGFASYNPFFNAFKKVTGHSPQDYLKTIRA</sequence>
<feature type="transmembrane region" description="Helical" evidence="4">
    <location>
        <begin position="171"/>
        <end position="191"/>
    </location>
</feature>
<keyword evidence="2" id="KW-0238">DNA-binding</keyword>
<keyword evidence="4" id="KW-1133">Transmembrane helix</keyword>
<feature type="transmembrane region" description="Helical" evidence="4">
    <location>
        <begin position="6"/>
        <end position="23"/>
    </location>
</feature>
<dbReference type="PANTHER" id="PTHR43280:SF2">
    <property type="entry name" value="HTH-TYPE TRANSCRIPTIONAL REGULATOR EXSA"/>
    <property type="match status" value="1"/>
</dbReference>
<dbReference type="Proteomes" id="UP000670776">
    <property type="component" value="Unassembled WGS sequence"/>
</dbReference>
<accession>A0ABS4BT87</accession>
<comment type="caution">
    <text evidence="6">The sequence shown here is derived from an EMBL/GenBank/DDBJ whole genome shotgun (WGS) entry which is preliminary data.</text>
</comment>
<gene>
    <name evidence="6" type="ORF">J8H85_05220</name>
</gene>
<keyword evidence="4" id="KW-0812">Transmembrane</keyword>
<name>A0ABS4BT87_9FLAO</name>
<dbReference type="InterPro" id="IPR009057">
    <property type="entry name" value="Homeodomain-like_sf"/>
</dbReference>
<evidence type="ECO:0000256" key="3">
    <source>
        <dbReference type="ARBA" id="ARBA00023163"/>
    </source>
</evidence>
<dbReference type="EMBL" id="JAGJCB010000003">
    <property type="protein sequence ID" value="MBP0903221.1"/>
    <property type="molecule type" value="Genomic_DNA"/>
</dbReference>
<dbReference type="Gene3D" id="1.10.10.60">
    <property type="entry name" value="Homeodomain-like"/>
    <property type="match status" value="1"/>
</dbReference>
<feature type="domain" description="HTH araC/xylS-type" evidence="5">
    <location>
        <begin position="293"/>
        <end position="390"/>
    </location>
</feature>
<evidence type="ECO:0000256" key="1">
    <source>
        <dbReference type="ARBA" id="ARBA00023015"/>
    </source>
</evidence>
<organism evidence="6 7">
    <name type="scientific">Mariniflexile gromovii</name>
    <dbReference type="NCBI Taxonomy" id="362523"/>
    <lineage>
        <taxon>Bacteria</taxon>
        <taxon>Pseudomonadati</taxon>
        <taxon>Bacteroidota</taxon>
        <taxon>Flavobacteriia</taxon>
        <taxon>Flavobacteriales</taxon>
        <taxon>Flavobacteriaceae</taxon>
        <taxon>Mariniflexile</taxon>
    </lineage>
</organism>
<dbReference type="PROSITE" id="PS00041">
    <property type="entry name" value="HTH_ARAC_FAMILY_1"/>
    <property type="match status" value="1"/>
</dbReference>
<dbReference type="SUPFAM" id="SSF46689">
    <property type="entry name" value="Homeodomain-like"/>
    <property type="match status" value="1"/>
</dbReference>
<feature type="transmembrane region" description="Helical" evidence="4">
    <location>
        <begin position="68"/>
        <end position="86"/>
    </location>
</feature>
<keyword evidence="7" id="KW-1185">Reference proteome</keyword>
<evidence type="ECO:0000256" key="4">
    <source>
        <dbReference type="SAM" id="Phobius"/>
    </source>
</evidence>
<feature type="transmembrane region" description="Helical" evidence="4">
    <location>
        <begin position="128"/>
        <end position="148"/>
    </location>
</feature>
<dbReference type="InterPro" id="IPR018060">
    <property type="entry name" value="HTH_AraC"/>
</dbReference>